<dbReference type="InterPro" id="IPR007630">
    <property type="entry name" value="RNA_pol_sigma70_r4"/>
</dbReference>
<evidence type="ECO:0000256" key="1">
    <source>
        <dbReference type="ARBA" id="ARBA00023015"/>
    </source>
</evidence>
<feature type="domain" description="RNA polymerase sigma-70" evidence="7">
    <location>
        <begin position="224"/>
        <end position="250"/>
    </location>
</feature>
<dbReference type="InterPro" id="IPR013325">
    <property type="entry name" value="RNA_pol_sigma_r2"/>
</dbReference>
<dbReference type="Gene3D" id="1.10.1740.10">
    <property type="match status" value="1"/>
</dbReference>
<dbReference type="CDD" id="cd06171">
    <property type="entry name" value="Sigma70_r4"/>
    <property type="match status" value="1"/>
</dbReference>
<keyword evidence="9" id="KW-1185">Reference proteome</keyword>
<comment type="function">
    <text evidence="5">Sigma factors are initiation factors that promote the attachment of RNA polymerase to specific initiation sites and are then released.</text>
</comment>
<dbReference type="AlphaFoldDB" id="A0A1G6EQS7"/>
<keyword evidence="8" id="KW-0966">Cell projection</keyword>
<dbReference type="PANTHER" id="PTHR30385">
    <property type="entry name" value="SIGMA FACTOR F FLAGELLAR"/>
    <property type="match status" value="1"/>
</dbReference>
<evidence type="ECO:0000313" key="8">
    <source>
        <dbReference type="EMBL" id="SDB59919.1"/>
    </source>
</evidence>
<dbReference type="InterPro" id="IPR012845">
    <property type="entry name" value="RNA_pol_sigma_FliA_WhiG"/>
</dbReference>
<dbReference type="EMBL" id="FMXO01000021">
    <property type="protein sequence ID" value="SDB59919.1"/>
    <property type="molecule type" value="Genomic_DNA"/>
</dbReference>
<dbReference type="NCBIfam" id="TIGR02937">
    <property type="entry name" value="sigma70-ECF"/>
    <property type="match status" value="1"/>
</dbReference>
<dbReference type="GO" id="GO:0003677">
    <property type="term" value="F:DNA binding"/>
    <property type="evidence" value="ECO:0007669"/>
    <property type="project" value="UniProtKB-KW"/>
</dbReference>
<gene>
    <name evidence="8" type="ORF">SAMN05660653_03065</name>
</gene>
<dbReference type="InterPro" id="IPR007627">
    <property type="entry name" value="RNA_pol_sigma70_r2"/>
</dbReference>
<accession>A0A1G6EQS7</accession>
<dbReference type="GO" id="GO:0006352">
    <property type="term" value="P:DNA-templated transcription initiation"/>
    <property type="evidence" value="ECO:0007669"/>
    <property type="project" value="InterPro"/>
</dbReference>
<name>A0A1G6EQS7_9BACT</name>
<dbReference type="Pfam" id="PF04545">
    <property type="entry name" value="Sigma70_r4"/>
    <property type="match status" value="1"/>
</dbReference>
<dbReference type="NCBIfam" id="TIGR02479">
    <property type="entry name" value="FliA_WhiG"/>
    <property type="match status" value="1"/>
</dbReference>
<keyword evidence="2 5" id="KW-0731">Sigma factor</keyword>
<dbReference type="OrthoDB" id="9799825at2"/>
<dbReference type="Gene3D" id="1.20.140.160">
    <property type="match status" value="1"/>
</dbReference>
<evidence type="ECO:0000256" key="4">
    <source>
        <dbReference type="ARBA" id="ARBA00023163"/>
    </source>
</evidence>
<dbReference type="RefSeq" id="WP_092123648.1">
    <property type="nucleotide sequence ID" value="NZ_FMXO01000021.1"/>
</dbReference>
<dbReference type="PIRSF" id="PIRSF000770">
    <property type="entry name" value="RNA_pol_sigma-SigE/K"/>
    <property type="match status" value="1"/>
</dbReference>
<dbReference type="GO" id="GO:0016987">
    <property type="term" value="F:sigma factor activity"/>
    <property type="evidence" value="ECO:0007669"/>
    <property type="project" value="UniProtKB-KW"/>
</dbReference>
<dbReference type="PRINTS" id="PR00046">
    <property type="entry name" value="SIGMA70FCT"/>
</dbReference>
<dbReference type="PANTHER" id="PTHR30385:SF7">
    <property type="entry name" value="RNA POLYMERASE SIGMA FACTOR FLIA"/>
    <property type="match status" value="1"/>
</dbReference>
<organism evidence="8 9">
    <name type="scientific">Desulfonatronum thiosulfatophilum</name>
    <dbReference type="NCBI Taxonomy" id="617002"/>
    <lineage>
        <taxon>Bacteria</taxon>
        <taxon>Pseudomonadati</taxon>
        <taxon>Thermodesulfobacteriota</taxon>
        <taxon>Desulfovibrionia</taxon>
        <taxon>Desulfovibrionales</taxon>
        <taxon>Desulfonatronaceae</taxon>
        <taxon>Desulfonatronum</taxon>
    </lineage>
</organism>
<evidence type="ECO:0000313" key="9">
    <source>
        <dbReference type="Proteomes" id="UP000198771"/>
    </source>
</evidence>
<dbReference type="GO" id="GO:0003899">
    <property type="term" value="F:DNA-directed RNA polymerase activity"/>
    <property type="evidence" value="ECO:0007669"/>
    <property type="project" value="InterPro"/>
</dbReference>
<keyword evidence="8" id="KW-0282">Flagellum</keyword>
<dbReference type="InterPro" id="IPR000943">
    <property type="entry name" value="RNA_pol_sigma70"/>
</dbReference>
<dbReference type="SUPFAM" id="SSF88659">
    <property type="entry name" value="Sigma3 and sigma4 domains of RNA polymerase sigma factors"/>
    <property type="match status" value="2"/>
</dbReference>
<comment type="similarity">
    <text evidence="5">Belongs to the sigma-70 factor family.</text>
</comment>
<evidence type="ECO:0000259" key="7">
    <source>
        <dbReference type="PROSITE" id="PS00716"/>
    </source>
</evidence>
<keyword evidence="1 5" id="KW-0805">Transcription regulation</keyword>
<dbReference type="SUPFAM" id="SSF88946">
    <property type="entry name" value="Sigma2 domain of RNA polymerase sigma factors"/>
    <property type="match status" value="1"/>
</dbReference>
<feature type="domain" description="RNA polymerase sigma-70" evidence="6">
    <location>
        <begin position="66"/>
        <end position="79"/>
    </location>
</feature>
<keyword evidence="4 5" id="KW-0804">Transcription</keyword>
<evidence type="ECO:0000256" key="5">
    <source>
        <dbReference type="RuleBase" id="RU362124"/>
    </source>
</evidence>
<dbReference type="Proteomes" id="UP000198771">
    <property type="component" value="Unassembled WGS sequence"/>
</dbReference>
<dbReference type="PROSITE" id="PS00716">
    <property type="entry name" value="SIGMA70_2"/>
    <property type="match status" value="1"/>
</dbReference>
<dbReference type="InterPro" id="IPR014284">
    <property type="entry name" value="RNA_pol_sigma-70_dom"/>
</dbReference>
<dbReference type="NCBIfam" id="NF005413">
    <property type="entry name" value="PRK06986.1"/>
    <property type="match status" value="1"/>
</dbReference>
<evidence type="ECO:0000259" key="6">
    <source>
        <dbReference type="PROSITE" id="PS00715"/>
    </source>
</evidence>
<dbReference type="PROSITE" id="PS00715">
    <property type="entry name" value="SIGMA70_1"/>
    <property type="match status" value="1"/>
</dbReference>
<keyword evidence="8" id="KW-0969">Cilium</keyword>
<proteinExistence type="inferred from homology"/>
<evidence type="ECO:0000256" key="2">
    <source>
        <dbReference type="ARBA" id="ARBA00023082"/>
    </source>
</evidence>
<dbReference type="STRING" id="617002.SAMN05660653_03065"/>
<dbReference type="Pfam" id="PF04542">
    <property type="entry name" value="Sigma70_r2"/>
    <property type="match status" value="1"/>
</dbReference>
<dbReference type="InterPro" id="IPR013324">
    <property type="entry name" value="RNA_pol_sigma_r3/r4-like"/>
</dbReference>
<protein>
    <recommendedName>
        <fullName evidence="5">RNA polymerase sigma factor</fullName>
    </recommendedName>
</protein>
<keyword evidence="3 5" id="KW-0238">DNA-binding</keyword>
<evidence type="ECO:0000256" key="3">
    <source>
        <dbReference type="ARBA" id="ARBA00023125"/>
    </source>
</evidence>
<reference evidence="8 9" key="1">
    <citation type="submission" date="2016-10" db="EMBL/GenBank/DDBJ databases">
        <authorList>
            <person name="de Groot N.N."/>
        </authorList>
    </citation>
    <scope>NUCLEOTIDE SEQUENCE [LARGE SCALE GENOMIC DNA]</scope>
    <source>
        <strain evidence="8 9">ASO4-2</strain>
    </source>
</reference>
<sequence length="276" mass="30780">MAISNSSGKSSSSTTDDWHRFETGQTDWASAGPAARGAIAEHYAPKVKIIALRMKAKLPQHIELGELLSAGSLGLIEALEKFNAGMGIKFDTYAETRIKGAMLDELRRLDWFTRGLRQRVRVLEESVRKIEQLSGRTPSMGELQEMTGFSGKEIQEGLEALQNQICISLDGLEDSLLRSLSTTKNDPFAHALHKEMIDKLAHLIDELTPREQMVLSLYYADELNMRETALVMSITEGRVSQLHSQALAKLRDKFARLHQAGNHTHPEKGEKSDGLR</sequence>